<evidence type="ECO:0000256" key="1">
    <source>
        <dbReference type="SAM" id="MobiDB-lite"/>
    </source>
</evidence>
<feature type="compositionally biased region" description="Polar residues" evidence="1">
    <location>
        <begin position="47"/>
        <end position="57"/>
    </location>
</feature>
<gene>
    <name evidence="3" type="ORF">FHX61_005359</name>
</gene>
<proteinExistence type="predicted"/>
<evidence type="ECO:0000256" key="2">
    <source>
        <dbReference type="SAM" id="SignalP"/>
    </source>
</evidence>
<feature type="compositionally biased region" description="Polar residues" evidence="1">
    <location>
        <begin position="82"/>
        <end position="97"/>
    </location>
</feature>
<feature type="chain" id="PRO_5031230603" description="PXPV repeat-containing protein" evidence="2">
    <location>
        <begin position="19"/>
        <end position="97"/>
    </location>
</feature>
<dbReference type="Proteomes" id="UP000578036">
    <property type="component" value="Unassembled WGS sequence"/>
</dbReference>
<dbReference type="EMBL" id="JACHWF010000009">
    <property type="protein sequence ID" value="MBB3010678.1"/>
    <property type="molecule type" value="Genomic_DNA"/>
</dbReference>
<organism evidence="3 4">
    <name type="scientific">Cupriavidus alkaliphilus</name>
    <dbReference type="NCBI Taxonomy" id="942866"/>
    <lineage>
        <taxon>Bacteria</taxon>
        <taxon>Pseudomonadati</taxon>
        <taxon>Pseudomonadota</taxon>
        <taxon>Betaproteobacteria</taxon>
        <taxon>Burkholderiales</taxon>
        <taxon>Burkholderiaceae</taxon>
        <taxon>Cupriavidus</taxon>
    </lineage>
</organism>
<keyword evidence="2" id="KW-0732">Signal</keyword>
<comment type="caution">
    <text evidence="3">The sequence shown here is derived from an EMBL/GenBank/DDBJ whole genome shotgun (WGS) entry which is preliminary data.</text>
</comment>
<protein>
    <recommendedName>
        <fullName evidence="5">PXPV repeat-containing protein</fullName>
    </recommendedName>
</protein>
<sequence>MRTLLFAIAVVLASTGHAQTYVRPSVDKNGNYREGHVRSNPDPIRHNNLNAENNQYGGVNPYTGQRGHQRDELSSPPIYNKSYGQPQGGQRRNNYQF</sequence>
<name>A0A7W4YTG1_9BURK</name>
<feature type="signal peptide" evidence="2">
    <location>
        <begin position="1"/>
        <end position="18"/>
    </location>
</feature>
<keyword evidence="4" id="KW-1185">Reference proteome</keyword>
<feature type="compositionally biased region" description="Basic and acidic residues" evidence="1">
    <location>
        <begin position="30"/>
        <end position="45"/>
    </location>
</feature>
<dbReference type="RefSeq" id="WP_183300715.1">
    <property type="nucleotide sequence ID" value="NZ_JACHWF010000009.1"/>
</dbReference>
<accession>A0A7W4YTG1</accession>
<reference evidence="3 4" key="1">
    <citation type="submission" date="2020-08" db="EMBL/GenBank/DDBJ databases">
        <title>Genomic Encyclopedia of Type Strains, Phase IV (KMG-V): Genome sequencing to study the core and pangenomes of soil and plant-associated prokaryotes.</title>
        <authorList>
            <person name="Whitman W."/>
        </authorList>
    </citation>
    <scope>NUCLEOTIDE SEQUENCE [LARGE SCALE GENOMIC DNA]</scope>
    <source>
        <strain evidence="3 4">SLV-2362</strain>
    </source>
</reference>
<evidence type="ECO:0008006" key="5">
    <source>
        <dbReference type="Google" id="ProtNLM"/>
    </source>
</evidence>
<evidence type="ECO:0000313" key="4">
    <source>
        <dbReference type="Proteomes" id="UP000578036"/>
    </source>
</evidence>
<feature type="region of interest" description="Disordered" evidence="1">
    <location>
        <begin position="23"/>
        <end position="97"/>
    </location>
</feature>
<dbReference type="AlphaFoldDB" id="A0A7W4YTG1"/>
<evidence type="ECO:0000313" key="3">
    <source>
        <dbReference type="EMBL" id="MBB3010678.1"/>
    </source>
</evidence>